<dbReference type="Proteomes" id="UP000823485">
    <property type="component" value="Unassembled WGS sequence"/>
</dbReference>
<dbReference type="SUPFAM" id="SSF159709">
    <property type="entry name" value="PhnH-like"/>
    <property type="match status" value="1"/>
</dbReference>
<dbReference type="PIRSF" id="PIRSF020680">
    <property type="entry name" value="PhnH"/>
    <property type="match status" value="1"/>
</dbReference>
<dbReference type="InterPro" id="IPR008772">
    <property type="entry name" value="Phosphonate_metab_PhnH"/>
</dbReference>
<proteinExistence type="predicted"/>
<gene>
    <name evidence="1" type="ORF">JOC94_002927</name>
</gene>
<keyword evidence="1" id="KW-0808">Transferase</keyword>
<dbReference type="GO" id="GO:0061693">
    <property type="term" value="F:alpha-D-ribose 1-methylphosphonate 5-triphosphate synthase activity"/>
    <property type="evidence" value="ECO:0007669"/>
    <property type="project" value="UniProtKB-EC"/>
</dbReference>
<dbReference type="Gene3D" id="3.40.50.11310">
    <property type="entry name" value="Bacterial phosphonate metabolism protein PhnH"/>
    <property type="match status" value="1"/>
</dbReference>
<dbReference type="InterPro" id="IPR038058">
    <property type="entry name" value="PhnH-like_sp"/>
</dbReference>
<dbReference type="EC" id="2.7.8.37" evidence="1"/>
<dbReference type="EMBL" id="JAFBFH010000020">
    <property type="protein sequence ID" value="MBM7715916.1"/>
    <property type="molecule type" value="Genomic_DNA"/>
</dbReference>
<evidence type="ECO:0000313" key="1">
    <source>
        <dbReference type="EMBL" id="MBM7715916.1"/>
    </source>
</evidence>
<protein>
    <submittedName>
        <fullName evidence="1">Alpha-D-ribose 1-methylphosphonate 5-triphosphate synthase subunit PhnH</fullName>
        <ecNumber evidence="1">2.7.8.37</ecNumber>
    </submittedName>
</protein>
<sequence>MSIDMVHDTQKVFRTILHCMSRPGTIESLKEVTDRLTTAVESLPGTFVTALTILDREASFAVVGLDTKKTEELMVAYTMAAQEKISEADYVFITKEAAKEQIADVFQQVKIGTLEDPQQSATIIFETEFSQGGKWSLAGPGIKTTREVSIHDECEWLEARNNLNKEFPLGIDMIFVDELSNVMCLPRTTVIKRCEV</sequence>
<dbReference type="Pfam" id="PF05845">
    <property type="entry name" value="PhnH"/>
    <property type="match status" value="1"/>
</dbReference>
<comment type="caution">
    <text evidence="1">The sequence shown here is derived from an EMBL/GenBank/DDBJ whole genome shotgun (WGS) entry which is preliminary data.</text>
</comment>
<dbReference type="RefSeq" id="WP_077113634.1">
    <property type="nucleotide sequence ID" value="NZ_JAFBFH010000020.1"/>
</dbReference>
<evidence type="ECO:0000313" key="2">
    <source>
        <dbReference type="Proteomes" id="UP000823485"/>
    </source>
</evidence>
<reference evidence="1 2" key="1">
    <citation type="submission" date="2021-01" db="EMBL/GenBank/DDBJ databases">
        <title>Genomic Encyclopedia of Type Strains, Phase IV (KMG-IV): sequencing the most valuable type-strain genomes for metagenomic binning, comparative biology and taxonomic classification.</title>
        <authorList>
            <person name="Goeker M."/>
        </authorList>
    </citation>
    <scope>NUCLEOTIDE SEQUENCE [LARGE SCALE GENOMIC DNA]</scope>
    <source>
        <strain evidence="1 2">DSM 105453</strain>
    </source>
</reference>
<keyword evidence="2" id="KW-1185">Reference proteome</keyword>
<organism evidence="1 2">
    <name type="scientific">Siminovitchia thermophila</name>
    <dbReference type="NCBI Taxonomy" id="1245522"/>
    <lineage>
        <taxon>Bacteria</taxon>
        <taxon>Bacillati</taxon>
        <taxon>Bacillota</taxon>
        <taxon>Bacilli</taxon>
        <taxon>Bacillales</taxon>
        <taxon>Bacillaceae</taxon>
        <taxon>Siminovitchia</taxon>
    </lineage>
</organism>
<accession>A0ABS2R8F6</accession>
<name>A0ABS2R8F6_9BACI</name>
<dbReference type="NCBIfam" id="TIGR03292">
    <property type="entry name" value="PhnH_redo"/>
    <property type="match status" value="1"/>
</dbReference>